<dbReference type="SUPFAM" id="SSF81383">
    <property type="entry name" value="F-box domain"/>
    <property type="match status" value="1"/>
</dbReference>
<evidence type="ECO:0000256" key="1">
    <source>
        <dbReference type="ARBA" id="ARBA00022786"/>
    </source>
</evidence>
<dbReference type="GO" id="GO:0031146">
    <property type="term" value="P:SCF-dependent proteasomal ubiquitin-dependent protein catabolic process"/>
    <property type="evidence" value="ECO:0007669"/>
    <property type="project" value="TreeGrafter"/>
</dbReference>
<dbReference type="AlphaFoldDB" id="A0A9W8E4N0"/>
<dbReference type="PANTHER" id="PTHR12874:SF9">
    <property type="entry name" value="F-BOX ONLY PROTEIN 48"/>
    <property type="match status" value="1"/>
</dbReference>
<sequence length="444" mass="51322">MTLHSSDNTELAEFRRQWQAEVQAKTQAGPSTQAASEEAEPTLYDSGILKQAELSTQHRDALTLYLQAMSYEQEGNLGEALLRYQRAFKLHSHVDNLYRKLCTTKPPKSTATRVETSQQPVETDSLAEDMIRLHLTGTAPVPIHSTATDNYYPLLPENPLKPSYLASLPTELCVVILRHLLVLDQASLGKVAQTCKYLHQLSRDPLLWRWVCELTYSSPALYTPEATASDPSETLRVPSCRTSSTAALAWDFTATESVLNGLDSKTSHSLTQHLVKQVQQDHRSDWRRMYMEKPRVRWDGAYISTCYYVRQGRTENTWYHPVHLVTYYRYFRFYPDGRCVKLLTTDEPKKCVRQLGLNERRKGLMQGHYTIRNNLLHATLTDPTRSHITFYVELRIKSTGRQRHNKLEWLTYSSFDTIRAEDLTEYSLDNFQPFYYSRVRSYTS</sequence>
<evidence type="ECO:0000259" key="2">
    <source>
        <dbReference type="PROSITE" id="PS50181"/>
    </source>
</evidence>
<dbReference type="PANTHER" id="PTHR12874">
    <property type="entry name" value="F-BOX ONLY PROTEIN 48-RELATED"/>
    <property type="match status" value="1"/>
</dbReference>
<gene>
    <name evidence="3" type="ORF">IWQ62_001685</name>
</gene>
<evidence type="ECO:0000313" key="4">
    <source>
        <dbReference type="Proteomes" id="UP001150925"/>
    </source>
</evidence>
<accession>A0A9W8E4N0</accession>
<dbReference type="GO" id="GO:0019005">
    <property type="term" value="C:SCF ubiquitin ligase complex"/>
    <property type="evidence" value="ECO:0007669"/>
    <property type="project" value="TreeGrafter"/>
</dbReference>
<comment type="caution">
    <text evidence="3">The sequence shown here is derived from an EMBL/GenBank/DDBJ whole genome shotgun (WGS) entry which is preliminary data.</text>
</comment>
<protein>
    <recommendedName>
        <fullName evidence="2">F-box domain-containing protein</fullName>
    </recommendedName>
</protein>
<reference evidence="3" key="1">
    <citation type="submission" date="2022-07" db="EMBL/GenBank/DDBJ databases">
        <title>Phylogenomic reconstructions and comparative analyses of Kickxellomycotina fungi.</title>
        <authorList>
            <person name="Reynolds N.K."/>
            <person name="Stajich J.E."/>
            <person name="Barry K."/>
            <person name="Grigoriev I.V."/>
            <person name="Crous P."/>
            <person name="Smith M.E."/>
        </authorList>
    </citation>
    <scope>NUCLEOTIDE SEQUENCE</scope>
    <source>
        <strain evidence="3">RSA 1196</strain>
    </source>
</reference>
<dbReference type="InterPro" id="IPR001810">
    <property type="entry name" value="F-box_dom"/>
</dbReference>
<dbReference type="PROSITE" id="PS50181">
    <property type="entry name" value="FBOX"/>
    <property type="match status" value="1"/>
</dbReference>
<dbReference type="Gene3D" id="1.20.1280.50">
    <property type="match status" value="1"/>
</dbReference>
<dbReference type="GO" id="GO:0005737">
    <property type="term" value="C:cytoplasm"/>
    <property type="evidence" value="ECO:0007669"/>
    <property type="project" value="TreeGrafter"/>
</dbReference>
<feature type="domain" description="F-box" evidence="2">
    <location>
        <begin position="162"/>
        <end position="211"/>
    </location>
</feature>
<keyword evidence="4" id="KW-1185">Reference proteome</keyword>
<dbReference type="OrthoDB" id="2117972at2759"/>
<dbReference type="Pfam" id="PF12937">
    <property type="entry name" value="F-box-like"/>
    <property type="match status" value="1"/>
</dbReference>
<dbReference type="InterPro" id="IPR036047">
    <property type="entry name" value="F-box-like_dom_sf"/>
</dbReference>
<proteinExistence type="predicted"/>
<keyword evidence="1" id="KW-0833">Ubl conjugation pathway</keyword>
<evidence type="ECO:0000313" key="3">
    <source>
        <dbReference type="EMBL" id="KAJ1967712.1"/>
    </source>
</evidence>
<dbReference type="EMBL" id="JANBPY010000294">
    <property type="protein sequence ID" value="KAJ1967712.1"/>
    <property type="molecule type" value="Genomic_DNA"/>
</dbReference>
<dbReference type="Proteomes" id="UP001150925">
    <property type="component" value="Unassembled WGS sequence"/>
</dbReference>
<name>A0A9W8E4N0_9FUNG</name>
<organism evidence="3 4">
    <name type="scientific">Dispira parvispora</name>
    <dbReference type="NCBI Taxonomy" id="1520584"/>
    <lineage>
        <taxon>Eukaryota</taxon>
        <taxon>Fungi</taxon>
        <taxon>Fungi incertae sedis</taxon>
        <taxon>Zoopagomycota</taxon>
        <taxon>Kickxellomycotina</taxon>
        <taxon>Dimargaritomycetes</taxon>
        <taxon>Dimargaritales</taxon>
        <taxon>Dimargaritaceae</taxon>
        <taxon>Dispira</taxon>
    </lineage>
</organism>
<dbReference type="Pfam" id="PF19270">
    <property type="entry name" value="FBO_C"/>
    <property type="match status" value="1"/>
</dbReference>
<dbReference type="InterPro" id="IPR045464">
    <property type="entry name" value="Hrt3/FBXO9_C"/>
</dbReference>